<dbReference type="EMBL" id="PXYI01000014">
    <property type="protein sequence ID" value="PSJ36410.1"/>
    <property type="molecule type" value="Genomic_DNA"/>
</dbReference>
<evidence type="ECO:0008006" key="6">
    <source>
        <dbReference type="Google" id="ProtNLM"/>
    </source>
</evidence>
<dbReference type="Proteomes" id="UP000241167">
    <property type="component" value="Unassembled WGS sequence"/>
</dbReference>
<evidence type="ECO:0000256" key="1">
    <source>
        <dbReference type="ARBA" id="ARBA00004613"/>
    </source>
</evidence>
<organism evidence="4 5">
    <name type="scientific">Allosphingosinicella deserti</name>
    <dbReference type="NCBI Taxonomy" id="2116704"/>
    <lineage>
        <taxon>Bacteria</taxon>
        <taxon>Pseudomonadati</taxon>
        <taxon>Pseudomonadota</taxon>
        <taxon>Alphaproteobacteria</taxon>
        <taxon>Sphingomonadales</taxon>
        <taxon>Sphingomonadaceae</taxon>
        <taxon>Allosphingosinicella</taxon>
    </lineage>
</organism>
<dbReference type="PROSITE" id="PS00330">
    <property type="entry name" value="HEMOLYSIN_CALCIUM"/>
    <property type="match status" value="6"/>
</dbReference>
<dbReference type="AlphaFoldDB" id="A0A2P7QEL3"/>
<dbReference type="InterPro" id="IPR001343">
    <property type="entry name" value="Hemolysn_Ca-bd"/>
</dbReference>
<dbReference type="Pfam" id="PF00353">
    <property type="entry name" value="HemolysinCabind"/>
    <property type="match status" value="6"/>
</dbReference>
<dbReference type="InterPro" id="IPR018511">
    <property type="entry name" value="Hemolysin-typ_Ca-bd_CS"/>
</dbReference>
<dbReference type="PANTHER" id="PTHR38340:SF1">
    <property type="entry name" value="S-LAYER PROTEIN"/>
    <property type="match status" value="1"/>
</dbReference>
<dbReference type="InterPro" id="IPR050557">
    <property type="entry name" value="RTX_toxin/Mannuronan_C5-epim"/>
</dbReference>
<keyword evidence="2" id="KW-0964">Secreted</keyword>
<evidence type="ECO:0000313" key="4">
    <source>
        <dbReference type="EMBL" id="PSJ36410.1"/>
    </source>
</evidence>
<reference evidence="4 5" key="1">
    <citation type="submission" date="2018-03" db="EMBL/GenBank/DDBJ databases">
        <title>The draft genome of Sphingosinicella sp. GL-C-18.</title>
        <authorList>
            <person name="Liu L."/>
            <person name="Li L."/>
            <person name="Liang L."/>
            <person name="Zhang X."/>
            <person name="Wang T."/>
        </authorList>
    </citation>
    <scope>NUCLEOTIDE SEQUENCE [LARGE SCALE GENOMIC DNA]</scope>
    <source>
        <strain evidence="4 5">GL-C-18</strain>
    </source>
</reference>
<dbReference type="PANTHER" id="PTHR38340">
    <property type="entry name" value="S-LAYER PROTEIN"/>
    <property type="match status" value="1"/>
</dbReference>
<proteinExistence type="predicted"/>
<accession>A0A2P7QEL3</accession>
<comment type="subcellular location">
    <subcellularLocation>
        <location evidence="1">Secreted</location>
    </subcellularLocation>
</comment>
<keyword evidence="5" id="KW-1185">Reference proteome</keyword>
<dbReference type="PRINTS" id="PR00313">
    <property type="entry name" value="CABNDNGRPT"/>
</dbReference>
<evidence type="ECO:0000313" key="5">
    <source>
        <dbReference type="Proteomes" id="UP000241167"/>
    </source>
</evidence>
<dbReference type="GO" id="GO:0005576">
    <property type="term" value="C:extracellular region"/>
    <property type="evidence" value="ECO:0007669"/>
    <property type="project" value="UniProtKB-SubCell"/>
</dbReference>
<protein>
    <recommendedName>
        <fullName evidence="6">Calcium-binding protein</fullName>
    </recommendedName>
</protein>
<evidence type="ECO:0000256" key="3">
    <source>
        <dbReference type="SAM" id="MobiDB-lite"/>
    </source>
</evidence>
<sequence>MDSAPVFRVVRSPHGDSRYGVGGSRVGRVGAASAACLSAVPPVDAATLASVSCSRNPPDRLLRNRSQSLPMRPQPSPFGQMPAHSVADRVRRANGRGMMANFYNNKKAETIRGTQGDDHFHAFGNALGALHIDASTAAFTWTTGIVQGGGTNFTYKRAGSPMAISLDLLRGSGGYDTIHGSASSDILVYNNGVQANGLGAFRSIEAFRLDAGDDFLDLSAHGPGGAAYATGASAFGETGEDTLLGGAGHDILDGGEGNDLLIGNGGLDTLVGGSGDDRLYADHLALTTSVALGIGDTLSGEDGDDFLVGAAGADRLQGGSGKDALYGALGGDNLHGGNEDDRLYGESGDDLLHGEQGDDLLVGGAGDDALWGEDLAIVPQPYSPGADVLRGGAGDDMLIGGGGADTLEGGAGSDRLEGGADQIVDLFVFDRSGLDGTDTIAFEDGFDLIRFVGLGVTRYEAGGTAGSVFGRDVPPAQSPYGGHVALDVVTEAGEHFTIELHGIWPAPVTAADLSASDFVFG</sequence>
<dbReference type="SUPFAM" id="SSF51120">
    <property type="entry name" value="beta-Roll"/>
    <property type="match status" value="3"/>
</dbReference>
<evidence type="ECO:0000256" key="2">
    <source>
        <dbReference type="ARBA" id="ARBA00022525"/>
    </source>
</evidence>
<feature type="region of interest" description="Disordered" evidence="3">
    <location>
        <begin position="55"/>
        <end position="84"/>
    </location>
</feature>
<comment type="caution">
    <text evidence="4">The sequence shown here is derived from an EMBL/GenBank/DDBJ whole genome shotgun (WGS) entry which is preliminary data.</text>
</comment>
<gene>
    <name evidence="4" type="ORF">C7I55_26595</name>
</gene>
<dbReference type="Gene3D" id="2.150.10.10">
    <property type="entry name" value="Serralysin-like metalloprotease, C-terminal"/>
    <property type="match status" value="4"/>
</dbReference>
<dbReference type="InterPro" id="IPR011049">
    <property type="entry name" value="Serralysin-like_metalloprot_C"/>
</dbReference>
<name>A0A2P7QEL3_9SPHN</name>
<dbReference type="GO" id="GO:0005509">
    <property type="term" value="F:calcium ion binding"/>
    <property type="evidence" value="ECO:0007669"/>
    <property type="project" value="InterPro"/>
</dbReference>